<evidence type="ECO:0000313" key="2">
    <source>
        <dbReference type="EMBL" id="MCQ4841497.1"/>
    </source>
</evidence>
<sequence length="110" mass="11857">MVTKLLSMLGLARRAGKLESGFDAAVIAAREGKAALLLAARDISEKTFQNLRYEAEKAGIPVVRIPADIEETSRACGRKAGVHALTDRGFAKAVLSMVEDGKREKEECVL</sequence>
<name>A0ABT1S3H8_9FIRM</name>
<gene>
    <name evidence="2" type="ORF">NE695_16430</name>
</gene>
<dbReference type="GeneID" id="90531367"/>
<proteinExistence type="predicted"/>
<protein>
    <submittedName>
        <fullName evidence="2">Ribosomal L7Ae/L30e/S12e/Gadd45 family protein</fullName>
    </submittedName>
</protein>
<dbReference type="RefSeq" id="WP_187127672.1">
    <property type="nucleotide sequence ID" value="NZ_CABKVV010000011.1"/>
</dbReference>
<comment type="caution">
    <text evidence="2">The sequence shown here is derived from an EMBL/GenBank/DDBJ whole genome shotgun (WGS) entry which is preliminary data.</text>
</comment>
<keyword evidence="3" id="KW-1185">Reference proteome</keyword>
<accession>A0ABT1S3H8</accession>
<dbReference type="Gene3D" id="3.30.1330.30">
    <property type="match status" value="1"/>
</dbReference>
<dbReference type="Proteomes" id="UP001524473">
    <property type="component" value="Unassembled WGS sequence"/>
</dbReference>
<evidence type="ECO:0000313" key="3">
    <source>
        <dbReference type="Proteomes" id="UP001524473"/>
    </source>
</evidence>
<dbReference type="SUPFAM" id="SSF55315">
    <property type="entry name" value="L30e-like"/>
    <property type="match status" value="1"/>
</dbReference>
<feature type="domain" description="Ribosomal protein eL8/eL30/eS12/Gadd45" evidence="1">
    <location>
        <begin position="4"/>
        <end position="86"/>
    </location>
</feature>
<organism evidence="2 3">
    <name type="scientific">Neglectibacter timonensis</name>
    <dbReference type="NCBI Taxonomy" id="1776382"/>
    <lineage>
        <taxon>Bacteria</taxon>
        <taxon>Bacillati</taxon>
        <taxon>Bacillota</taxon>
        <taxon>Clostridia</taxon>
        <taxon>Eubacteriales</taxon>
        <taxon>Oscillospiraceae</taxon>
        <taxon>Neglectibacter</taxon>
    </lineage>
</organism>
<dbReference type="Pfam" id="PF01248">
    <property type="entry name" value="Ribosomal_L7Ae"/>
    <property type="match status" value="1"/>
</dbReference>
<reference evidence="2 3" key="1">
    <citation type="submission" date="2022-06" db="EMBL/GenBank/DDBJ databases">
        <title>Isolation of gut microbiota from human fecal samples.</title>
        <authorList>
            <person name="Pamer E.G."/>
            <person name="Barat B."/>
            <person name="Waligurski E."/>
            <person name="Medina S."/>
            <person name="Paddock L."/>
            <person name="Mostad J."/>
        </authorList>
    </citation>
    <scope>NUCLEOTIDE SEQUENCE [LARGE SCALE GENOMIC DNA]</scope>
    <source>
        <strain evidence="2 3">DFI.9.73</strain>
    </source>
</reference>
<dbReference type="EMBL" id="JANFZH010000052">
    <property type="protein sequence ID" value="MCQ4841497.1"/>
    <property type="molecule type" value="Genomic_DNA"/>
</dbReference>
<dbReference type="InterPro" id="IPR029064">
    <property type="entry name" value="Ribosomal_eL30-like_sf"/>
</dbReference>
<evidence type="ECO:0000259" key="1">
    <source>
        <dbReference type="Pfam" id="PF01248"/>
    </source>
</evidence>
<dbReference type="InterPro" id="IPR004038">
    <property type="entry name" value="Ribosomal_eL8/eL30/eS12/Gad45"/>
</dbReference>